<dbReference type="InterPro" id="IPR027417">
    <property type="entry name" value="P-loop_NTPase"/>
</dbReference>
<keyword evidence="1" id="KW-0547">Nucleotide-binding</keyword>
<evidence type="ECO:0000256" key="4">
    <source>
        <dbReference type="ARBA" id="ARBA00023125"/>
    </source>
</evidence>
<evidence type="ECO:0000313" key="9">
    <source>
        <dbReference type="Proteomes" id="UP001549184"/>
    </source>
</evidence>
<keyword evidence="6" id="KW-1133">Transmembrane helix</keyword>
<dbReference type="InterPro" id="IPR025943">
    <property type="entry name" value="Sigma_54_int_dom_ATP-bd_2"/>
</dbReference>
<dbReference type="Gene3D" id="1.10.10.60">
    <property type="entry name" value="Homeodomain-like"/>
    <property type="match status" value="1"/>
</dbReference>
<evidence type="ECO:0000256" key="1">
    <source>
        <dbReference type="ARBA" id="ARBA00022741"/>
    </source>
</evidence>
<evidence type="ECO:0000259" key="7">
    <source>
        <dbReference type="PROSITE" id="PS50045"/>
    </source>
</evidence>
<feature type="transmembrane region" description="Helical" evidence="6">
    <location>
        <begin position="128"/>
        <end position="147"/>
    </location>
</feature>
<dbReference type="PRINTS" id="PR01590">
    <property type="entry name" value="HTHFIS"/>
</dbReference>
<evidence type="ECO:0000256" key="3">
    <source>
        <dbReference type="ARBA" id="ARBA00023015"/>
    </source>
</evidence>
<dbReference type="PANTHER" id="PTHR32071:SF117">
    <property type="entry name" value="PTS-DEPENDENT DIHYDROXYACETONE KINASE OPERON REGULATORY PROTEIN-RELATED"/>
    <property type="match status" value="1"/>
</dbReference>
<dbReference type="Pfam" id="PF00158">
    <property type="entry name" value="Sigma54_activat"/>
    <property type="match status" value="1"/>
</dbReference>
<dbReference type="InterPro" id="IPR058031">
    <property type="entry name" value="AAA_lid_NorR"/>
</dbReference>
<dbReference type="InterPro" id="IPR002078">
    <property type="entry name" value="Sigma_54_int"/>
</dbReference>
<dbReference type="Pfam" id="PF02954">
    <property type="entry name" value="HTH_8"/>
    <property type="match status" value="1"/>
</dbReference>
<dbReference type="PROSITE" id="PS00676">
    <property type="entry name" value="SIGMA54_INTERACT_2"/>
    <property type="match status" value="1"/>
</dbReference>
<evidence type="ECO:0000256" key="6">
    <source>
        <dbReference type="SAM" id="Phobius"/>
    </source>
</evidence>
<dbReference type="SMART" id="SM00382">
    <property type="entry name" value="AAA"/>
    <property type="match status" value="1"/>
</dbReference>
<organism evidence="8 9">
    <name type="scientific">Dyella japonica</name>
    <dbReference type="NCBI Taxonomy" id="231455"/>
    <lineage>
        <taxon>Bacteria</taxon>
        <taxon>Pseudomonadati</taxon>
        <taxon>Pseudomonadota</taxon>
        <taxon>Gammaproteobacteria</taxon>
        <taxon>Lysobacterales</taxon>
        <taxon>Rhodanobacteraceae</taxon>
        <taxon>Dyella</taxon>
    </lineage>
</organism>
<dbReference type="Pfam" id="PF25601">
    <property type="entry name" value="AAA_lid_14"/>
    <property type="match status" value="1"/>
</dbReference>
<keyword evidence="4" id="KW-0238">DNA-binding</keyword>
<keyword evidence="5" id="KW-0804">Transcription</keyword>
<dbReference type="PROSITE" id="PS50045">
    <property type="entry name" value="SIGMA54_INTERACT_4"/>
    <property type="match status" value="1"/>
</dbReference>
<name>A0ABV2K0X4_9GAMM</name>
<protein>
    <submittedName>
        <fullName evidence="8">Sigma-54-specific transcriptional regulator</fullName>
    </submittedName>
</protein>
<keyword evidence="3" id="KW-0805">Transcription regulation</keyword>
<evidence type="ECO:0000256" key="2">
    <source>
        <dbReference type="ARBA" id="ARBA00022840"/>
    </source>
</evidence>
<dbReference type="Gene3D" id="1.10.8.60">
    <property type="match status" value="1"/>
</dbReference>
<sequence length="519" mass="57537">MDAVAVAQLVRAMAMATQPEALSQAFLDDIVPIWRWQGACCYRRNLAGDCLLPLASVPSSVALPVLDTSELDNPVVYCLSSARPCQVDDINRLVSVGESFDALRAHWPSTQALLALPLKNTRQEMTGVLVFFGVSGALLALQAAPLWQALLDTHERLFARLSDLVSTEQSIRYERTVHRKREADRGDHRAERLLASEFVGESAVTRHIREEMLRLADSTLSILITGETGTGKDHAAWLIHQASARGGPFVPVNCAAIPNELIEAELFGSTRGAFTGATQARSGLVAEAHGGTLFLDEIGDMPLALQGTLLRVLNEKKYRPVGATKERESDFRLICATHQPLSRRIREGQFREDLYYRIRQQSLHLTPLRERAEDIPAIATHVLLQHNRARHAHVAGFSDAALAWLRNQTLPGNVRELRNLVLAAAERTGQGKPIHVETMQALTTPADMRTTRDGAPLQDLLSMHNLTEAMDTFERLMIGDRLRQLNGSRSQAAQSLGIPKRTLAYKCRKWNLDRETDSL</sequence>
<gene>
    <name evidence="8" type="ORF">ABIC75_004484</name>
</gene>
<feature type="domain" description="Sigma-54 factor interaction" evidence="7">
    <location>
        <begin position="198"/>
        <end position="426"/>
    </location>
</feature>
<keyword evidence="9" id="KW-1185">Reference proteome</keyword>
<proteinExistence type="predicted"/>
<dbReference type="PANTHER" id="PTHR32071">
    <property type="entry name" value="TRANSCRIPTIONAL REGULATORY PROTEIN"/>
    <property type="match status" value="1"/>
</dbReference>
<keyword evidence="6" id="KW-0472">Membrane</keyword>
<keyword evidence="2" id="KW-0067">ATP-binding</keyword>
<reference evidence="8 9" key="1">
    <citation type="submission" date="2024-06" db="EMBL/GenBank/DDBJ databases">
        <title>Sorghum-associated microbial communities from plants grown in Nebraska, USA.</title>
        <authorList>
            <person name="Schachtman D."/>
        </authorList>
    </citation>
    <scope>NUCLEOTIDE SEQUENCE [LARGE SCALE GENOMIC DNA]</scope>
    <source>
        <strain evidence="8 9">1073</strain>
    </source>
</reference>
<dbReference type="SUPFAM" id="SSF46689">
    <property type="entry name" value="Homeodomain-like"/>
    <property type="match status" value="1"/>
</dbReference>
<dbReference type="InterPro" id="IPR003593">
    <property type="entry name" value="AAA+_ATPase"/>
</dbReference>
<dbReference type="RefSeq" id="WP_354016078.1">
    <property type="nucleotide sequence ID" value="NZ_JBEPMU010000009.1"/>
</dbReference>
<dbReference type="Proteomes" id="UP001549184">
    <property type="component" value="Unassembled WGS sequence"/>
</dbReference>
<dbReference type="InterPro" id="IPR009057">
    <property type="entry name" value="Homeodomain-like_sf"/>
</dbReference>
<dbReference type="CDD" id="cd00009">
    <property type="entry name" value="AAA"/>
    <property type="match status" value="1"/>
</dbReference>
<accession>A0ABV2K0X4</accession>
<evidence type="ECO:0000313" key="8">
    <source>
        <dbReference type="EMBL" id="MET3654736.1"/>
    </source>
</evidence>
<keyword evidence="6" id="KW-0812">Transmembrane</keyword>
<evidence type="ECO:0000256" key="5">
    <source>
        <dbReference type="ARBA" id="ARBA00023163"/>
    </source>
</evidence>
<dbReference type="InterPro" id="IPR002197">
    <property type="entry name" value="HTH_Fis"/>
</dbReference>
<dbReference type="SUPFAM" id="SSF52540">
    <property type="entry name" value="P-loop containing nucleoside triphosphate hydrolases"/>
    <property type="match status" value="1"/>
</dbReference>
<comment type="caution">
    <text evidence="8">The sequence shown here is derived from an EMBL/GenBank/DDBJ whole genome shotgun (WGS) entry which is preliminary data.</text>
</comment>
<dbReference type="Gene3D" id="3.40.50.300">
    <property type="entry name" value="P-loop containing nucleotide triphosphate hydrolases"/>
    <property type="match status" value="1"/>
</dbReference>
<dbReference type="EMBL" id="JBEPMU010000009">
    <property type="protein sequence ID" value="MET3654736.1"/>
    <property type="molecule type" value="Genomic_DNA"/>
</dbReference>